<evidence type="ECO:0000313" key="9">
    <source>
        <dbReference type="Proteomes" id="UP001408356"/>
    </source>
</evidence>
<keyword evidence="2" id="KW-0805">Transcription regulation</keyword>
<dbReference type="EMBL" id="JARVKF010000001">
    <property type="protein sequence ID" value="KAK9426789.1"/>
    <property type="molecule type" value="Genomic_DNA"/>
</dbReference>
<feature type="region of interest" description="Disordered" evidence="6">
    <location>
        <begin position="129"/>
        <end position="164"/>
    </location>
</feature>
<evidence type="ECO:0000256" key="1">
    <source>
        <dbReference type="ARBA" id="ARBA00022723"/>
    </source>
</evidence>
<dbReference type="Pfam" id="PF00172">
    <property type="entry name" value="Zn_clus"/>
    <property type="match status" value="1"/>
</dbReference>
<gene>
    <name evidence="8" type="ORF">SUNI508_00316</name>
</gene>
<feature type="region of interest" description="Disordered" evidence="6">
    <location>
        <begin position="79"/>
        <end position="115"/>
    </location>
</feature>
<comment type="caution">
    <text evidence="8">The sequence shown here is derived from an EMBL/GenBank/DDBJ whole genome shotgun (WGS) entry which is preliminary data.</text>
</comment>
<evidence type="ECO:0000256" key="6">
    <source>
        <dbReference type="SAM" id="MobiDB-lite"/>
    </source>
</evidence>
<evidence type="ECO:0000256" key="3">
    <source>
        <dbReference type="ARBA" id="ARBA00023125"/>
    </source>
</evidence>
<evidence type="ECO:0000256" key="4">
    <source>
        <dbReference type="ARBA" id="ARBA00023163"/>
    </source>
</evidence>
<dbReference type="InterPro" id="IPR001138">
    <property type="entry name" value="Zn2Cys6_DnaBD"/>
</dbReference>
<evidence type="ECO:0000259" key="7">
    <source>
        <dbReference type="PROSITE" id="PS50048"/>
    </source>
</evidence>
<accession>A0ABR2VIV3</accession>
<evidence type="ECO:0000313" key="8">
    <source>
        <dbReference type="EMBL" id="KAK9426789.1"/>
    </source>
</evidence>
<keyword evidence="9" id="KW-1185">Reference proteome</keyword>
<dbReference type="PRINTS" id="PR00755">
    <property type="entry name" value="AFLATOXINBRP"/>
</dbReference>
<dbReference type="PANTHER" id="PTHR31069:SF31">
    <property type="entry name" value="MONODICTYPHENONE CLUSTER TRANSCRIPTION FACTOR-RELATED"/>
    <property type="match status" value="1"/>
</dbReference>
<dbReference type="Proteomes" id="UP001408356">
    <property type="component" value="Unassembled WGS sequence"/>
</dbReference>
<dbReference type="InterPro" id="IPR036864">
    <property type="entry name" value="Zn2-C6_fun-type_DNA-bd_sf"/>
</dbReference>
<protein>
    <submittedName>
        <fullName evidence="8">Zn(2)-C6 fungal-type domain-containing protein</fullName>
    </submittedName>
</protein>
<dbReference type="SMART" id="SM00066">
    <property type="entry name" value="GAL4"/>
    <property type="match status" value="1"/>
</dbReference>
<dbReference type="PROSITE" id="PS00463">
    <property type="entry name" value="ZN2_CY6_FUNGAL_1"/>
    <property type="match status" value="1"/>
</dbReference>
<dbReference type="PROSITE" id="PS50048">
    <property type="entry name" value="ZN2_CY6_FUNGAL_2"/>
    <property type="match status" value="1"/>
</dbReference>
<sequence length="487" mass="52811">MDMADSTTSFDMDMANTQTQAHLQTQAPVLDAYLSSGQPRKLRESCTQCASSKVKCNKVKPTCGRCMRRGMSCEYGISRRTGRNRAPSSISLSALPTPSRSPQPLSRHGTSSSVGGYFQHARRASSTHSISIACGSRSPTPQCSPMNTPLNTTPLHTPQSVAPQQEQDYWASMGSDVDELLANLTTPDFPDVDPADLDPSSLLSLPHDPFTDFDMSLSDPLEDGFLSSTTSIDNSTLCFDDISSSSDTSFKDGCLSSASSTSSTSSNNSADIKPRGACCLMTIFNLMMQLFPNAATGCRMPGKQQDGSCSVRTIESVISENKQVIESITKLMDCPCSQDEYVVTIMSLVVFKVMGWYAAVASESSQVDDLIDWNSSDSSNLTTSSSLGEQVLHLPTTVGKYRVDGSEQGRMAAQLVLGELHRVTRLVNVLSQRLEDLRLRKKPSNGAIGSIKFGPALSVPTFEQLEQDLRKRLKAVSSETIELLRRT</sequence>
<keyword evidence="4" id="KW-0804">Transcription</keyword>
<dbReference type="PANTHER" id="PTHR31069">
    <property type="entry name" value="OLEATE-ACTIVATED TRANSCRIPTION FACTOR 1-RELATED"/>
    <property type="match status" value="1"/>
</dbReference>
<feature type="compositionally biased region" description="Polar residues" evidence="6">
    <location>
        <begin position="86"/>
        <end position="114"/>
    </location>
</feature>
<dbReference type="Pfam" id="PF08493">
    <property type="entry name" value="AflR"/>
    <property type="match status" value="1"/>
</dbReference>
<evidence type="ECO:0000256" key="5">
    <source>
        <dbReference type="ARBA" id="ARBA00023242"/>
    </source>
</evidence>
<dbReference type="Gene3D" id="4.10.240.10">
    <property type="entry name" value="Zn(2)-C6 fungal-type DNA-binding domain"/>
    <property type="match status" value="1"/>
</dbReference>
<dbReference type="InterPro" id="IPR050675">
    <property type="entry name" value="OAF3"/>
</dbReference>
<keyword evidence="5" id="KW-0539">Nucleus</keyword>
<proteinExistence type="predicted"/>
<keyword evidence="3" id="KW-0238">DNA-binding</keyword>
<keyword evidence="1" id="KW-0479">Metal-binding</keyword>
<dbReference type="CDD" id="cd00067">
    <property type="entry name" value="GAL4"/>
    <property type="match status" value="1"/>
</dbReference>
<reference evidence="8 9" key="1">
    <citation type="journal article" date="2024" name="J. Plant Pathol.">
        <title>Sequence and assembly of the genome of Seiridium unicorne, isolate CBS 538.82, causal agent of cypress canker disease.</title>
        <authorList>
            <person name="Scali E."/>
            <person name="Rocca G.D."/>
            <person name="Danti R."/>
            <person name="Garbelotto M."/>
            <person name="Barberini S."/>
            <person name="Baroncelli R."/>
            <person name="Emiliani G."/>
        </authorList>
    </citation>
    <scope>NUCLEOTIDE SEQUENCE [LARGE SCALE GENOMIC DNA]</scope>
    <source>
        <strain evidence="8 9">BM-138-508</strain>
    </source>
</reference>
<organism evidence="8 9">
    <name type="scientific">Seiridium unicorne</name>
    <dbReference type="NCBI Taxonomy" id="138068"/>
    <lineage>
        <taxon>Eukaryota</taxon>
        <taxon>Fungi</taxon>
        <taxon>Dikarya</taxon>
        <taxon>Ascomycota</taxon>
        <taxon>Pezizomycotina</taxon>
        <taxon>Sordariomycetes</taxon>
        <taxon>Xylariomycetidae</taxon>
        <taxon>Amphisphaeriales</taxon>
        <taxon>Sporocadaceae</taxon>
        <taxon>Seiridium</taxon>
    </lineage>
</organism>
<feature type="compositionally biased region" description="Low complexity" evidence="6">
    <location>
        <begin position="145"/>
        <end position="158"/>
    </location>
</feature>
<feature type="domain" description="Zn(2)-C6 fungal-type" evidence="7">
    <location>
        <begin position="45"/>
        <end position="75"/>
    </location>
</feature>
<dbReference type="InterPro" id="IPR013700">
    <property type="entry name" value="AflR"/>
</dbReference>
<evidence type="ECO:0000256" key="2">
    <source>
        <dbReference type="ARBA" id="ARBA00023015"/>
    </source>
</evidence>
<name>A0ABR2VIV3_9PEZI</name>
<dbReference type="SUPFAM" id="SSF57701">
    <property type="entry name" value="Zn2/Cys6 DNA-binding domain"/>
    <property type="match status" value="1"/>
</dbReference>